<dbReference type="InterPro" id="IPR050230">
    <property type="entry name" value="CALM/Myosin/TropC-like"/>
</dbReference>
<dbReference type="FunFam" id="1.10.238.10:FF:000178">
    <property type="entry name" value="Calmodulin-2 A"/>
    <property type="match status" value="1"/>
</dbReference>
<dbReference type="FunFam" id="1.10.238.10:FF:000103">
    <property type="entry name" value="Troponin C Ib"/>
    <property type="match status" value="1"/>
</dbReference>
<dbReference type="PROSITE" id="PS50222">
    <property type="entry name" value="EF_HAND_2"/>
    <property type="match status" value="6"/>
</dbReference>
<feature type="domain" description="EF-hand" evidence="6">
    <location>
        <begin position="53"/>
        <end position="88"/>
    </location>
</feature>
<comment type="similarity">
    <text evidence="5">Belongs to the troponin C family.</text>
</comment>
<organism evidence="7 8">
    <name type="scientific">Anopheles stephensi</name>
    <name type="common">Indo-Pakistan malaria mosquito</name>
    <dbReference type="NCBI Taxonomy" id="30069"/>
    <lineage>
        <taxon>Eukaryota</taxon>
        <taxon>Metazoa</taxon>
        <taxon>Ecdysozoa</taxon>
        <taxon>Arthropoda</taxon>
        <taxon>Hexapoda</taxon>
        <taxon>Insecta</taxon>
        <taxon>Pterygota</taxon>
        <taxon>Neoptera</taxon>
        <taxon>Endopterygota</taxon>
        <taxon>Diptera</taxon>
        <taxon>Nematocera</taxon>
        <taxon>Culicoidea</taxon>
        <taxon>Culicidae</taxon>
        <taxon>Anophelinae</taxon>
        <taxon>Anopheles</taxon>
    </lineage>
</organism>
<keyword evidence="3" id="KW-0106">Calcium</keyword>
<dbReference type="Gene3D" id="1.10.238.10">
    <property type="entry name" value="EF-hand"/>
    <property type="match status" value="4"/>
</dbReference>
<keyword evidence="8" id="KW-1185">Reference proteome</keyword>
<accession>A0A182YQL3</accession>
<dbReference type="VEuPathDB" id="VectorBase:ASTEI20_032310"/>
<dbReference type="Pfam" id="PF00036">
    <property type="entry name" value="EF-hand_1"/>
    <property type="match status" value="1"/>
</dbReference>
<evidence type="ECO:0000259" key="6">
    <source>
        <dbReference type="PROSITE" id="PS50222"/>
    </source>
</evidence>
<evidence type="ECO:0000256" key="1">
    <source>
        <dbReference type="ARBA" id="ARBA00022723"/>
    </source>
</evidence>
<dbReference type="VEuPathDB" id="VectorBase:ASTEI20_043392"/>
<dbReference type="GO" id="GO:0005509">
    <property type="term" value="F:calcium ion binding"/>
    <property type="evidence" value="ECO:0007669"/>
    <property type="project" value="InterPro"/>
</dbReference>
<keyword evidence="1" id="KW-0479">Metal-binding</keyword>
<dbReference type="PROSITE" id="PS00018">
    <property type="entry name" value="EF_HAND_1"/>
    <property type="match status" value="2"/>
</dbReference>
<evidence type="ECO:0000256" key="2">
    <source>
        <dbReference type="ARBA" id="ARBA00022737"/>
    </source>
</evidence>
<dbReference type="Proteomes" id="UP000076408">
    <property type="component" value="Unassembled WGS sequence"/>
</dbReference>
<feature type="domain" description="EF-hand" evidence="6">
    <location>
        <begin position="222"/>
        <end position="250"/>
    </location>
</feature>
<evidence type="ECO:0000256" key="4">
    <source>
        <dbReference type="ARBA" id="ARBA00023179"/>
    </source>
</evidence>
<evidence type="ECO:0000256" key="3">
    <source>
        <dbReference type="ARBA" id="ARBA00022837"/>
    </source>
</evidence>
<evidence type="ECO:0000256" key="5">
    <source>
        <dbReference type="ARBA" id="ARBA00038202"/>
    </source>
</evidence>
<reference evidence="7" key="2">
    <citation type="submission" date="2020-05" db="UniProtKB">
        <authorList>
            <consortium name="EnsemblMetazoa"/>
        </authorList>
    </citation>
    <scope>IDENTIFICATION</scope>
    <source>
        <strain evidence="7">Indian</strain>
    </source>
</reference>
<name>A0A182YQL3_ANOST</name>
<dbReference type="VEuPathDB" id="VectorBase:ASTE006206"/>
<dbReference type="SMART" id="SM00054">
    <property type="entry name" value="EFh"/>
    <property type="match status" value="5"/>
</dbReference>
<dbReference type="PANTHER" id="PTHR23048:SF0">
    <property type="entry name" value="CALMODULIN LIKE 3"/>
    <property type="match status" value="1"/>
</dbReference>
<dbReference type="AlphaFoldDB" id="A0A182YQL3"/>
<dbReference type="Pfam" id="PF13499">
    <property type="entry name" value="EF-hand_7"/>
    <property type="match status" value="2"/>
</dbReference>
<protein>
    <recommendedName>
        <fullName evidence="6">EF-hand domain-containing protein</fullName>
    </recommendedName>
</protein>
<dbReference type="OMA" id="NENVEFG"/>
<feature type="domain" description="EF-hand" evidence="6">
    <location>
        <begin position="186"/>
        <end position="221"/>
    </location>
</feature>
<sequence>MVGTILSMLGHQLDDKMLKEIIDEVDADGSGELEFEEFVTLAARFMVEEDAEAMQQELKEAFRLYDKEGNGYITTQVLREILKELDDNLTNEDLDMMIEEIDSDGSGTVDFDVLRDAFNAFDKEKTGSISTDVVGTILELLGHKLSEEELEEVIEEYDEDESGQLEFDEFVALASNYVEPEEDYDALRKELREVFMMYDKDAKGYLPVEEFKAILRELDGAVPEEELDDIVDEIDADGSGTVDFEADYYA</sequence>
<dbReference type="GO" id="GO:0016460">
    <property type="term" value="C:myosin II complex"/>
    <property type="evidence" value="ECO:0007669"/>
    <property type="project" value="TreeGrafter"/>
</dbReference>
<reference evidence="8" key="1">
    <citation type="journal article" date="2014" name="Genome Biol.">
        <title>Genome analysis of a major urban malaria vector mosquito, Anopheles stephensi.</title>
        <authorList>
            <person name="Jiang X."/>
            <person name="Peery A."/>
            <person name="Hall A.B."/>
            <person name="Sharma A."/>
            <person name="Chen X.G."/>
            <person name="Waterhouse R.M."/>
            <person name="Komissarov A."/>
            <person name="Riehle M.M."/>
            <person name="Shouche Y."/>
            <person name="Sharakhova M.V."/>
            <person name="Lawson D."/>
            <person name="Pakpour N."/>
            <person name="Arensburger P."/>
            <person name="Davidson V.L."/>
            <person name="Eiglmeier K."/>
            <person name="Emrich S."/>
            <person name="George P."/>
            <person name="Kennedy R.C."/>
            <person name="Mane S.P."/>
            <person name="Maslen G."/>
            <person name="Oringanje C."/>
            <person name="Qi Y."/>
            <person name="Settlage R."/>
            <person name="Tojo M."/>
            <person name="Tubio J.M."/>
            <person name="Unger M.F."/>
            <person name="Wang B."/>
            <person name="Vernick K.D."/>
            <person name="Ribeiro J.M."/>
            <person name="James A.A."/>
            <person name="Michel K."/>
            <person name="Riehle M.A."/>
            <person name="Luckhart S."/>
            <person name="Sharakhov I.V."/>
            <person name="Tu Z."/>
        </authorList>
    </citation>
    <scope>NUCLEOTIDE SEQUENCE [LARGE SCALE GENOMIC DNA]</scope>
    <source>
        <strain evidence="8">Indian</strain>
    </source>
</reference>
<keyword evidence="2" id="KW-0677">Repeat</keyword>
<feature type="domain" description="EF-hand" evidence="6">
    <location>
        <begin position="13"/>
        <end position="48"/>
    </location>
</feature>
<evidence type="ECO:0000313" key="8">
    <source>
        <dbReference type="Proteomes" id="UP000076408"/>
    </source>
</evidence>
<dbReference type="InterPro" id="IPR002048">
    <property type="entry name" value="EF_hand_dom"/>
</dbReference>
<dbReference type="InterPro" id="IPR011992">
    <property type="entry name" value="EF-hand-dom_pair"/>
</dbReference>
<evidence type="ECO:0000313" key="7">
    <source>
        <dbReference type="EnsemblMetazoa" id="ASTEI10749-PA"/>
    </source>
</evidence>
<dbReference type="PANTHER" id="PTHR23048">
    <property type="entry name" value="MYOSIN LIGHT CHAIN 1, 3"/>
    <property type="match status" value="1"/>
</dbReference>
<feature type="domain" description="EF-hand" evidence="6">
    <location>
        <begin position="89"/>
        <end position="124"/>
    </location>
</feature>
<dbReference type="InterPro" id="IPR018247">
    <property type="entry name" value="EF_Hand_1_Ca_BS"/>
</dbReference>
<dbReference type="Pfam" id="PF13405">
    <property type="entry name" value="EF-hand_6"/>
    <property type="match status" value="1"/>
</dbReference>
<feature type="domain" description="EF-hand" evidence="6">
    <location>
        <begin position="145"/>
        <end position="180"/>
    </location>
</feature>
<keyword evidence="4" id="KW-0514">Muscle protein</keyword>
<dbReference type="CDD" id="cd00051">
    <property type="entry name" value="EFh"/>
    <property type="match status" value="2"/>
</dbReference>
<proteinExistence type="inferred from homology"/>
<dbReference type="EnsemblMetazoa" id="ASTEI10749-RA">
    <property type="protein sequence ID" value="ASTEI10749-PA"/>
    <property type="gene ID" value="ASTEI10749"/>
</dbReference>
<dbReference type="SUPFAM" id="SSF47473">
    <property type="entry name" value="EF-hand"/>
    <property type="match status" value="2"/>
</dbReference>
<dbReference type="STRING" id="30069.A0A182YQL3"/>
<dbReference type="VEuPathDB" id="VectorBase:ASTEI10749"/>